<evidence type="ECO:0000256" key="3">
    <source>
        <dbReference type="SAM" id="SignalP"/>
    </source>
</evidence>
<dbReference type="GeneID" id="77847968"/>
<dbReference type="PANTHER" id="PTHR30329">
    <property type="entry name" value="STATOR ELEMENT OF FLAGELLAR MOTOR COMPLEX"/>
    <property type="match status" value="1"/>
</dbReference>
<dbReference type="AlphaFoldDB" id="K0XEZ8"/>
<dbReference type="RefSeq" id="WP_008861133.1">
    <property type="nucleotide sequence ID" value="NZ_JH815203.1"/>
</dbReference>
<dbReference type="STRING" id="742726.HMPREF9448_00637"/>
<dbReference type="eggNOG" id="COG2885">
    <property type="taxonomic scope" value="Bacteria"/>
</dbReference>
<feature type="chain" id="PRO_5003841124" description="OmpA-like domain-containing protein" evidence="3">
    <location>
        <begin position="22"/>
        <end position="391"/>
    </location>
</feature>
<evidence type="ECO:0000313" key="6">
    <source>
        <dbReference type="Proteomes" id="UP000006044"/>
    </source>
</evidence>
<dbReference type="OrthoDB" id="1453138at2"/>
<dbReference type="InterPro" id="IPR036737">
    <property type="entry name" value="OmpA-like_sf"/>
</dbReference>
<dbReference type="SUPFAM" id="SSF103088">
    <property type="entry name" value="OmpA-like"/>
    <property type="match status" value="1"/>
</dbReference>
<accession>K0XEZ8</accession>
<dbReference type="Gene3D" id="3.30.1330.60">
    <property type="entry name" value="OmpA-like domain"/>
    <property type="match status" value="1"/>
</dbReference>
<proteinExistence type="predicted"/>
<protein>
    <recommendedName>
        <fullName evidence="4">OmpA-like domain-containing protein</fullName>
    </recommendedName>
</protein>
<dbReference type="PANTHER" id="PTHR30329:SF21">
    <property type="entry name" value="LIPOPROTEIN YIAD-RELATED"/>
    <property type="match status" value="1"/>
</dbReference>
<name>K0XEZ8_9BACT</name>
<evidence type="ECO:0000313" key="5">
    <source>
        <dbReference type="EMBL" id="EJZ66459.1"/>
    </source>
</evidence>
<gene>
    <name evidence="5" type="ORF">HMPREF9448_00637</name>
</gene>
<organism evidence="5 6">
    <name type="scientific">Barnesiella intestinihominis YIT 11860</name>
    <dbReference type="NCBI Taxonomy" id="742726"/>
    <lineage>
        <taxon>Bacteria</taxon>
        <taxon>Pseudomonadati</taxon>
        <taxon>Bacteroidota</taxon>
        <taxon>Bacteroidia</taxon>
        <taxon>Bacteroidales</taxon>
        <taxon>Barnesiellaceae</taxon>
        <taxon>Barnesiella</taxon>
    </lineage>
</organism>
<dbReference type="CDD" id="cd07185">
    <property type="entry name" value="OmpA_C-like"/>
    <property type="match status" value="1"/>
</dbReference>
<dbReference type="HOGENOM" id="CLU_058370_1_0_10"/>
<feature type="domain" description="OmpA-like" evidence="4">
    <location>
        <begin position="282"/>
        <end position="391"/>
    </location>
</feature>
<dbReference type="InterPro" id="IPR011250">
    <property type="entry name" value="OMP/PagP_B-barrel"/>
</dbReference>
<feature type="coiled-coil region" evidence="2">
    <location>
        <begin position="249"/>
        <end position="276"/>
    </location>
</feature>
<evidence type="ECO:0000259" key="4">
    <source>
        <dbReference type="PROSITE" id="PS51123"/>
    </source>
</evidence>
<dbReference type="PROSITE" id="PS51123">
    <property type="entry name" value="OMPA_2"/>
    <property type="match status" value="1"/>
</dbReference>
<keyword evidence="3" id="KW-0732">Signal</keyword>
<dbReference type="SUPFAM" id="SSF56925">
    <property type="entry name" value="OMPA-like"/>
    <property type="match status" value="1"/>
</dbReference>
<evidence type="ECO:0000256" key="2">
    <source>
        <dbReference type="SAM" id="Coils"/>
    </source>
</evidence>
<dbReference type="EMBL" id="ADLE01000001">
    <property type="protein sequence ID" value="EJZ66459.1"/>
    <property type="molecule type" value="Genomic_DNA"/>
</dbReference>
<keyword evidence="1" id="KW-0472">Membrane</keyword>
<keyword evidence="2" id="KW-0175">Coiled coil</keyword>
<keyword evidence="6" id="KW-1185">Reference proteome</keyword>
<dbReference type="GO" id="GO:0016020">
    <property type="term" value="C:membrane"/>
    <property type="evidence" value="ECO:0007669"/>
    <property type="project" value="UniProtKB-UniRule"/>
</dbReference>
<dbReference type="InterPro" id="IPR050330">
    <property type="entry name" value="Bact_OuterMem_StrucFunc"/>
</dbReference>
<dbReference type="Proteomes" id="UP000006044">
    <property type="component" value="Unassembled WGS sequence"/>
</dbReference>
<dbReference type="InterPro" id="IPR006665">
    <property type="entry name" value="OmpA-like"/>
</dbReference>
<evidence type="ECO:0000256" key="1">
    <source>
        <dbReference type="PROSITE-ProRule" id="PRU00473"/>
    </source>
</evidence>
<comment type="caution">
    <text evidence="5">The sequence shown here is derived from an EMBL/GenBank/DDBJ whole genome shotgun (WGS) entry which is preliminary data.</text>
</comment>
<sequence>MKKTVSAILLTGAFAAMPAMVAAASQEEAKTEPSKEIVLNKFKDNWMISLEGGVDFSLGRFDSHADFGKRIAPVFGLNVEKWFSPVIGLRLGADYYGMKGAALWGNGMSGEMLDNTYYKQSYALITPALDVMGDLASLFCGYRERVYSPILYVGMGIPVAVSGDGDIADCVNMGMRGGLLNRFRLSDAWAINLDLRFDVFEATVAGEGNHAKTLSALVGVTYKFKGRGWNAPVVPVVAPVVGKYSDAEGDALVAQLRDANRKIADLEQQLAECKNRPAEKIVEEQAPVVTVYYNINSSELQGKDRVVLKAVAKAIKANKDTKYVITGYADSETGTAAFNAKLRKARAERVYDALVSYGVSPDQLEQKTSDAKLDRFGSYILDRAATISPAK</sequence>
<feature type="signal peptide" evidence="3">
    <location>
        <begin position="1"/>
        <end position="21"/>
    </location>
</feature>
<reference evidence="5 6" key="1">
    <citation type="submission" date="2012-08" db="EMBL/GenBank/DDBJ databases">
        <title>The Genome Sequence of Barnesiella intestinihominis YIT 11860.</title>
        <authorList>
            <consortium name="The Broad Institute Genome Sequencing Platform"/>
            <person name="Earl A."/>
            <person name="Ward D."/>
            <person name="Feldgarden M."/>
            <person name="Gevers D."/>
            <person name="Morotomi M."/>
            <person name="Walker B."/>
            <person name="Young S.K."/>
            <person name="Zeng Q."/>
            <person name="Gargeya S."/>
            <person name="Fitzgerald M."/>
            <person name="Haas B."/>
            <person name="Abouelleil A."/>
            <person name="Alvarado L."/>
            <person name="Arachchi H.M."/>
            <person name="Berlin A.M."/>
            <person name="Chapman S.B."/>
            <person name="Goldberg J."/>
            <person name="Griggs A."/>
            <person name="Gujja S."/>
            <person name="Hansen M."/>
            <person name="Howarth C."/>
            <person name="Imamovic A."/>
            <person name="Larimer J."/>
            <person name="McCowen C."/>
            <person name="Montmayeur A."/>
            <person name="Murphy C."/>
            <person name="Neiman D."/>
            <person name="Pearson M."/>
            <person name="Priest M."/>
            <person name="Roberts A."/>
            <person name="Saif S."/>
            <person name="Shea T."/>
            <person name="Sisk P."/>
            <person name="Sykes S."/>
            <person name="Wortman J."/>
            <person name="Nusbaum C."/>
            <person name="Birren B."/>
        </authorList>
    </citation>
    <scope>NUCLEOTIDE SEQUENCE [LARGE SCALE GENOMIC DNA]</scope>
    <source>
        <strain evidence="5 6">YIT 11860</strain>
    </source>
</reference>
<dbReference type="Pfam" id="PF00691">
    <property type="entry name" value="OmpA"/>
    <property type="match status" value="1"/>
</dbReference>